<reference evidence="1" key="2">
    <citation type="submission" date="2019-06" db="EMBL/GenBank/DDBJ databases">
        <title>Genomics analysis of Aphanomyces spp. identifies a new class of oomycete effector associated with host adaptation.</title>
        <authorList>
            <person name="Gaulin E."/>
        </authorList>
    </citation>
    <scope>NUCLEOTIDE SEQUENCE</scope>
    <source>
        <strain evidence="1">CBS 578.67</strain>
    </source>
</reference>
<dbReference type="AlphaFoldDB" id="A0A485LJ70"/>
<dbReference type="OrthoDB" id="72539at2759"/>
<evidence type="ECO:0000313" key="1">
    <source>
        <dbReference type="EMBL" id="KAF0686091.1"/>
    </source>
</evidence>
<protein>
    <submittedName>
        <fullName evidence="2">Aste57867_22056 protein</fullName>
    </submittedName>
</protein>
<sequence length="385" mass="42446">MAPHQHPPPPPAYDCPALLASDHALDGDLFAGIDGAFFMQNATDKATDVLALLDDADCEQSALVHKKGEKRKQQIREASRRCRMKQKDEVAYLRMRVTEMEQVIRDQASAAPTTVTVTSADAALEIAALRRQNQHLAQALDRTKKQLTFIQTLMLETIQTSAGIPIDLPPPAAAAPLRHGPAVDATEMARIAAASAAILLHFVAEKGLQVVTINTMDWVGDVWLDGTTLRFAMSKFVRGKRDEMACRLWKTSALPRAANDVYTLVSQECVAEVSESLRVMRRVESLMEMRLLEQYSLFYRHVVDPTTVLVGMQSIGRSSGETKYTHGMEHQGILLTQTDDDVTGVHVHLRGTYDCVGVPESEVATRFSKDTLNVLLKVEETLVGA</sequence>
<keyword evidence="3" id="KW-1185">Reference proteome</keyword>
<dbReference type="CDD" id="cd14686">
    <property type="entry name" value="bZIP"/>
    <property type="match status" value="1"/>
</dbReference>
<reference evidence="2 3" key="1">
    <citation type="submission" date="2019-03" db="EMBL/GenBank/DDBJ databases">
        <authorList>
            <person name="Gaulin E."/>
            <person name="Dumas B."/>
        </authorList>
    </citation>
    <scope>NUCLEOTIDE SEQUENCE [LARGE SCALE GENOMIC DNA]</scope>
    <source>
        <strain evidence="2">CBS 568.67</strain>
    </source>
</reference>
<name>A0A485LJ70_9STRA</name>
<evidence type="ECO:0000313" key="3">
    <source>
        <dbReference type="Proteomes" id="UP000332933"/>
    </source>
</evidence>
<dbReference type="EMBL" id="CAADRA010007041">
    <property type="protein sequence ID" value="VFT98724.1"/>
    <property type="molecule type" value="Genomic_DNA"/>
</dbReference>
<evidence type="ECO:0000313" key="2">
    <source>
        <dbReference type="EMBL" id="VFT98724.1"/>
    </source>
</evidence>
<dbReference type="Proteomes" id="UP000332933">
    <property type="component" value="Unassembled WGS sequence"/>
</dbReference>
<accession>A0A485LJ70</accession>
<organism evidence="2 3">
    <name type="scientific">Aphanomyces stellatus</name>
    <dbReference type="NCBI Taxonomy" id="120398"/>
    <lineage>
        <taxon>Eukaryota</taxon>
        <taxon>Sar</taxon>
        <taxon>Stramenopiles</taxon>
        <taxon>Oomycota</taxon>
        <taxon>Saprolegniomycetes</taxon>
        <taxon>Saprolegniales</taxon>
        <taxon>Verrucalvaceae</taxon>
        <taxon>Aphanomyces</taxon>
    </lineage>
</organism>
<gene>
    <name evidence="2" type="primary">Aste57867_22056</name>
    <name evidence="1" type="ORF">As57867_021987</name>
    <name evidence="2" type="ORF">ASTE57867_22056</name>
</gene>
<dbReference type="EMBL" id="VJMH01007015">
    <property type="protein sequence ID" value="KAF0686091.1"/>
    <property type="molecule type" value="Genomic_DNA"/>
</dbReference>
<proteinExistence type="predicted"/>